<keyword evidence="1" id="KW-0732">Signal</keyword>
<reference evidence="3" key="1">
    <citation type="journal article" date="2019" name="Int. J. Syst. Evol. Microbiol.">
        <title>The Global Catalogue of Microorganisms (GCM) 10K type strain sequencing project: providing services to taxonomists for standard genome sequencing and annotation.</title>
        <authorList>
            <consortium name="The Broad Institute Genomics Platform"/>
            <consortium name="The Broad Institute Genome Sequencing Center for Infectious Disease"/>
            <person name="Wu L."/>
            <person name="Ma J."/>
        </authorList>
    </citation>
    <scope>NUCLEOTIDE SEQUENCE [LARGE SCALE GENOMIC DNA]</scope>
    <source>
        <strain evidence="3">KCTC 23984</strain>
    </source>
</reference>
<feature type="chain" id="PRO_5047502966" description="DUF4294 domain-containing protein" evidence="1">
    <location>
        <begin position="25"/>
        <end position="160"/>
    </location>
</feature>
<dbReference type="Proteomes" id="UP001597641">
    <property type="component" value="Unassembled WGS sequence"/>
</dbReference>
<feature type="signal peptide" evidence="1">
    <location>
        <begin position="1"/>
        <end position="24"/>
    </location>
</feature>
<sequence>MKKKSALLVILLQLVILTSGLAQTSPLSEKEDKIICYFPADPYILNNGKLFEPVSLPNRLKDKRIHGRVFMQISIDTLTNKVKDAYVLRTMLKKTPDGSTYLDYMYSDDFDKVDTYPEKLKQLYPFLKQVANGIKIERNKDVDVMSRFVTYTVPVTIEKK</sequence>
<evidence type="ECO:0008006" key="4">
    <source>
        <dbReference type="Google" id="ProtNLM"/>
    </source>
</evidence>
<keyword evidence="3" id="KW-1185">Reference proteome</keyword>
<evidence type="ECO:0000256" key="1">
    <source>
        <dbReference type="SAM" id="SignalP"/>
    </source>
</evidence>
<comment type="caution">
    <text evidence="2">The sequence shown here is derived from an EMBL/GenBank/DDBJ whole genome shotgun (WGS) entry which is preliminary data.</text>
</comment>
<protein>
    <recommendedName>
        <fullName evidence="4">DUF4294 domain-containing protein</fullName>
    </recommendedName>
</protein>
<name>A0ABW6BXF6_9BACT</name>
<dbReference type="RefSeq" id="WP_377486057.1">
    <property type="nucleotide sequence ID" value="NZ_JBHUOX010000011.1"/>
</dbReference>
<proteinExistence type="predicted"/>
<gene>
    <name evidence="2" type="ORF">ACFS7Z_15095</name>
</gene>
<organism evidence="2 3">
    <name type="scientific">Pontibacter toksunensis</name>
    <dbReference type="NCBI Taxonomy" id="1332631"/>
    <lineage>
        <taxon>Bacteria</taxon>
        <taxon>Pseudomonadati</taxon>
        <taxon>Bacteroidota</taxon>
        <taxon>Cytophagia</taxon>
        <taxon>Cytophagales</taxon>
        <taxon>Hymenobacteraceae</taxon>
        <taxon>Pontibacter</taxon>
    </lineage>
</organism>
<dbReference type="EMBL" id="JBHUOX010000011">
    <property type="protein sequence ID" value="MFD3001697.1"/>
    <property type="molecule type" value="Genomic_DNA"/>
</dbReference>
<evidence type="ECO:0000313" key="2">
    <source>
        <dbReference type="EMBL" id="MFD3001697.1"/>
    </source>
</evidence>
<accession>A0ABW6BXF6</accession>
<evidence type="ECO:0000313" key="3">
    <source>
        <dbReference type="Proteomes" id="UP001597641"/>
    </source>
</evidence>